<reference evidence="4 5" key="2">
    <citation type="submission" date="2016-10" db="EMBL/GenBank/DDBJ databases">
        <authorList>
            <person name="de Groot N.N."/>
        </authorList>
    </citation>
    <scope>NUCLEOTIDE SEQUENCE [LARGE SCALE GENOMIC DNA]</scope>
    <source>
        <strain evidence="4 5">DSM 23406</strain>
    </source>
</reference>
<evidence type="ECO:0000313" key="5">
    <source>
        <dbReference type="Proteomes" id="UP000198501"/>
    </source>
</evidence>
<organism evidence="4 5">
    <name type="scientific">Psychrobacter pacificensis</name>
    <dbReference type="NCBI Taxonomy" id="112002"/>
    <lineage>
        <taxon>Bacteria</taxon>
        <taxon>Pseudomonadati</taxon>
        <taxon>Pseudomonadota</taxon>
        <taxon>Gammaproteobacteria</taxon>
        <taxon>Moraxellales</taxon>
        <taxon>Moraxellaceae</taxon>
        <taxon>Psychrobacter</taxon>
    </lineage>
</organism>
<dbReference type="AlphaFoldDB" id="A0A1G7B1U2"/>
<dbReference type="EMBL" id="BSOK01000002">
    <property type="protein sequence ID" value="GLR27785.1"/>
    <property type="molecule type" value="Genomic_DNA"/>
</dbReference>
<dbReference type="EMBL" id="FNAL01000046">
    <property type="protein sequence ID" value="SDE20807.1"/>
    <property type="molecule type" value="Genomic_DNA"/>
</dbReference>
<dbReference type="RefSeq" id="WP_167669422.1">
    <property type="nucleotide sequence ID" value="NZ_BSOK01000002.1"/>
</dbReference>
<protein>
    <submittedName>
        <fullName evidence="4">Uncharacterized protein</fullName>
    </submittedName>
</protein>
<gene>
    <name evidence="2" type="ORF">GCM10007915_00230</name>
    <name evidence="3" type="ORF">GCM10007915_12150</name>
    <name evidence="4" type="ORF">SAMN05660405_02679</name>
</gene>
<keyword evidence="6" id="KW-1185">Reference proteome</keyword>
<accession>A0A1G7B1U2</accession>
<evidence type="ECO:0000313" key="2">
    <source>
        <dbReference type="EMBL" id="GLR27785.1"/>
    </source>
</evidence>
<feature type="compositionally biased region" description="Basic residues" evidence="1">
    <location>
        <begin position="38"/>
        <end position="50"/>
    </location>
</feature>
<dbReference type="EMBL" id="BSOK01000020">
    <property type="protein sequence ID" value="GLR28977.1"/>
    <property type="molecule type" value="Genomic_DNA"/>
</dbReference>
<evidence type="ECO:0000256" key="1">
    <source>
        <dbReference type="SAM" id="MobiDB-lite"/>
    </source>
</evidence>
<feature type="region of interest" description="Disordered" evidence="1">
    <location>
        <begin position="24"/>
        <end position="50"/>
    </location>
</feature>
<reference evidence="2" key="1">
    <citation type="journal article" date="2014" name="Int. J. Syst. Evol. Microbiol.">
        <title>Complete genome of a new Firmicutes species belonging to the dominant human colonic microbiota ('Ruminococcus bicirculans') reveals two chromosomes and a selective capacity to utilize plant glucans.</title>
        <authorList>
            <consortium name="NISC Comparative Sequencing Program"/>
            <person name="Wegmann U."/>
            <person name="Louis P."/>
            <person name="Goesmann A."/>
            <person name="Henrissat B."/>
            <person name="Duncan S.H."/>
            <person name="Flint H.J."/>
        </authorList>
    </citation>
    <scope>NUCLEOTIDE SEQUENCE</scope>
    <source>
        <strain evidence="2">NBRC 103191</strain>
    </source>
</reference>
<reference evidence="2" key="4">
    <citation type="submission" date="2023-01" db="EMBL/GenBank/DDBJ databases">
        <title>Draft genome sequence of Psychrobacter pacificensis strain NBRC 103191.</title>
        <authorList>
            <person name="Sun Q."/>
            <person name="Mori K."/>
        </authorList>
    </citation>
    <scope>NUCLEOTIDE SEQUENCE</scope>
    <source>
        <strain evidence="2">NBRC 103191</strain>
    </source>
</reference>
<evidence type="ECO:0000313" key="6">
    <source>
        <dbReference type="Proteomes" id="UP001156645"/>
    </source>
</evidence>
<dbReference type="Proteomes" id="UP001156645">
    <property type="component" value="Unassembled WGS sequence"/>
</dbReference>
<sequence length="50" mass="5527">MSGDNHLKHLAHAYASAAKLNTSPFNFKGQNAIPHNPKNNRKTKSKGKKK</sequence>
<proteinExistence type="predicted"/>
<name>A0A1G7B1U2_9GAMM</name>
<evidence type="ECO:0000313" key="4">
    <source>
        <dbReference type="EMBL" id="SDE20807.1"/>
    </source>
</evidence>
<reference evidence="6" key="3">
    <citation type="journal article" date="2019" name="Int. J. Syst. Evol. Microbiol.">
        <title>The Global Catalogue of Microorganisms (GCM) 10K type strain sequencing project: providing services to taxonomists for standard genome sequencing and annotation.</title>
        <authorList>
            <consortium name="The Broad Institute Genomics Platform"/>
            <consortium name="The Broad Institute Genome Sequencing Center for Infectious Disease"/>
            <person name="Wu L."/>
            <person name="Ma J."/>
        </authorList>
    </citation>
    <scope>NUCLEOTIDE SEQUENCE [LARGE SCALE GENOMIC DNA]</scope>
    <source>
        <strain evidence="6">NBRC 103191</strain>
    </source>
</reference>
<evidence type="ECO:0000313" key="3">
    <source>
        <dbReference type="EMBL" id="GLR28977.1"/>
    </source>
</evidence>
<dbReference type="Proteomes" id="UP000198501">
    <property type="component" value="Unassembled WGS sequence"/>
</dbReference>